<dbReference type="NCBIfam" id="TIGR01733">
    <property type="entry name" value="AA-adenyl-dom"/>
    <property type="match status" value="1"/>
</dbReference>
<dbReference type="GO" id="GO:0031177">
    <property type="term" value="F:phosphopantetheine binding"/>
    <property type="evidence" value="ECO:0007669"/>
    <property type="project" value="InterPro"/>
</dbReference>
<dbReference type="Pfam" id="PF00975">
    <property type="entry name" value="Thioesterase"/>
    <property type="match status" value="1"/>
</dbReference>
<comment type="cofactor">
    <cofactor evidence="1">
        <name>pantetheine 4'-phosphate</name>
        <dbReference type="ChEBI" id="CHEBI:47942"/>
    </cofactor>
</comment>
<dbReference type="InterPro" id="IPR001031">
    <property type="entry name" value="Thioesterase"/>
</dbReference>
<dbReference type="FunFam" id="2.30.38.10:FF:000001">
    <property type="entry name" value="Non-ribosomal peptide synthetase PvdI"/>
    <property type="match status" value="1"/>
</dbReference>
<evidence type="ECO:0000256" key="3">
    <source>
        <dbReference type="ARBA" id="ARBA00022553"/>
    </source>
</evidence>
<dbReference type="InterPro" id="IPR001242">
    <property type="entry name" value="Condensation_dom"/>
</dbReference>
<dbReference type="PROSITE" id="PS00455">
    <property type="entry name" value="AMP_BINDING"/>
    <property type="match status" value="1"/>
</dbReference>
<dbReference type="SUPFAM" id="SSF52777">
    <property type="entry name" value="CoA-dependent acyltransferases"/>
    <property type="match status" value="2"/>
</dbReference>
<reference evidence="5 6" key="1">
    <citation type="submission" date="2018-04" db="EMBL/GenBank/DDBJ databases">
        <title>Genomic Encyclopedia of Archaeal and Bacterial Type Strains, Phase II (KMG-II): from individual species to whole genera.</title>
        <authorList>
            <person name="Goeker M."/>
        </authorList>
    </citation>
    <scope>NUCLEOTIDE SEQUENCE [LARGE SCALE GENOMIC DNA]</scope>
    <source>
        <strain evidence="5 6">DSM 23382</strain>
    </source>
</reference>
<dbReference type="FunFam" id="3.40.50.12780:FF:000012">
    <property type="entry name" value="Non-ribosomal peptide synthetase"/>
    <property type="match status" value="1"/>
</dbReference>
<dbReference type="Gene3D" id="3.30.559.30">
    <property type="entry name" value="Nonribosomal peptide synthetase, condensation domain"/>
    <property type="match status" value="1"/>
</dbReference>
<dbReference type="OrthoDB" id="9803968at2"/>
<dbReference type="InterPro" id="IPR010071">
    <property type="entry name" value="AA_adenyl_dom"/>
</dbReference>
<dbReference type="Pfam" id="PF00501">
    <property type="entry name" value="AMP-binding"/>
    <property type="match status" value="1"/>
</dbReference>
<accession>A0A2T5V6J3</accession>
<dbReference type="Proteomes" id="UP000244081">
    <property type="component" value="Unassembled WGS sequence"/>
</dbReference>
<evidence type="ECO:0000256" key="2">
    <source>
        <dbReference type="ARBA" id="ARBA00022450"/>
    </source>
</evidence>
<dbReference type="GO" id="GO:0009239">
    <property type="term" value="P:enterobactin biosynthetic process"/>
    <property type="evidence" value="ECO:0007669"/>
    <property type="project" value="TreeGrafter"/>
</dbReference>
<dbReference type="InterPro" id="IPR045851">
    <property type="entry name" value="AMP-bd_C_sf"/>
</dbReference>
<dbReference type="InterPro" id="IPR042099">
    <property type="entry name" value="ANL_N_sf"/>
</dbReference>
<dbReference type="InterPro" id="IPR029058">
    <property type="entry name" value="AB_hydrolase_fold"/>
</dbReference>
<dbReference type="Pfam" id="PF00668">
    <property type="entry name" value="Condensation"/>
    <property type="match status" value="1"/>
</dbReference>
<dbReference type="Gene3D" id="3.30.300.30">
    <property type="match status" value="1"/>
</dbReference>
<dbReference type="SUPFAM" id="SSF53474">
    <property type="entry name" value="alpha/beta-Hydrolases"/>
    <property type="match status" value="1"/>
</dbReference>
<keyword evidence="3" id="KW-0597">Phosphoprotein</keyword>
<dbReference type="CDD" id="cd17646">
    <property type="entry name" value="A_NRPS_AB3403-like"/>
    <property type="match status" value="1"/>
</dbReference>
<dbReference type="Pfam" id="PF00550">
    <property type="entry name" value="PP-binding"/>
    <property type="match status" value="1"/>
</dbReference>
<dbReference type="GO" id="GO:0009366">
    <property type="term" value="C:enterobactin synthetase complex"/>
    <property type="evidence" value="ECO:0007669"/>
    <property type="project" value="TreeGrafter"/>
</dbReference>
<dbReference type="GO" id="GO:0043041">
    <property type="term" value="P:amino acid activation for nonribosomal peptide biosynthetic process"/>
    <property type="evidence" value="ECO:0007669"/>
    <property type="project" value="TreeGrafter"/>
</dbReference>
<dbReference type="InterPro" id="IPR023213">
    <property type="entry name" value="CAT-like_dom_sf"/>
</dbReference>
<evidence type="ECO:0000259" key="4">
    <source>
        <dbReference type="PROSITE" id="PS50075"/>
    </source>
</evidence>
<comment type="caution">
    <text evidence="5">The sequence shown here is derived from an EMBL/GenBank/DDBJ whole genome shotgun (WGS) entry which is preliminary data.</text>
</comment>
<dbReference type="SUPFAM" id="SSF56801">
    <property type="entry name" value="Acetyl-CoA synthetase-like"/>
    <property type="match status" value="1"/>
</dbReference>
<dbReference type="SUPFAM" id="SSF47336">
    <property type="entry name" value="ACP-like"/>
    <property type="match status" value="1"/>
</dbReference>
<dbReference type="Gene3D" id="3.30.559.10">
    <property type="entry name" value="Chloramphenicol acetyltransferase-like domain"/>
    <property type="match status" value="1"/>
</dbReference>
<dbReference type="Gene3D" id="3.40.50.12780">
    <property type="entry name" value="N-terminal domain of ligase-like"/>
    <property type="match status" value="1"/>
</dbReference>
<gene>
    <name evidence="5" type="ORF">C8N35_10791</name>
</gene>
<protein>
    <submittedName>
        <fullName evidence="5">Enterobactin synthetase component F</fullName>
    </submittedName>
</protein>
<dbReference type="EMBL" id="QAYG01000007">
    <property type="protein sequence ID" value="PTW59378.1"/>
    <property type="molecule type" value="Genomic_DNA"/>
</dbReference>
<sequence>MTATASAARAEGPARFPLTEAQRGMWFAQRIDAANPTFNTGHLVILDGPLDRTVFAQAITQAQREAETLAIRIRPDDGGDDTLEIDPSRLPVLERLDMTGEPAPEAAALALARADMARPLDPTRDPLARQVLAKVGPERHFWYQRIHHLAIDGVGTMTLCDRVADLYGARVSGREPGAPLSPLSAVLQEDDDYRASEKYAKDRAYWADEMTGAEAASLAGTNAAASPRIHRLSRDLDGALPDALMRLSKRAQLPWPDAATALIGAYCARHIAADEVVLGVPHMGRFGTKAARAASMVMNVLPLRLRVDEDAPLADVLNEAAKRMMKGRRHGRYRGEQIARDLRLVGTGRRLTGPLVNILPFDEAPQFAGLSSELVILGTGPVEDLTISLRGDPATGRMRLEIEANPALYDEADIAAHAPRLEDFLIRAADAERLADVATASTAEARWLERLNTTAHPIEETTLTTLIERRLAATPEAVAISFAGETVSYGELDARSAALAAKLGALGAGPEKIVAVALPRSVELIVGLIAILRAGAAYMPVDTTHPAERLRRIFDSAGPVATLALPDAALPATAAILAPDDWPREADTVPAGGADLTPNNPAYVIYTSGSTGEPKGVVVEHRAIVNRLEWMRTHYGFSPADRILQKTPMTFDVSVWEFFLAFLSGATLVVAPPDAHKDPLALAQILRTERITTCHFVPSMLGAFLAEPSAKGLDIARVFCSGEELTADLRDRFHKTIAGELHNLYGPTEAAVDVSYWPASRDDASRPVPIGWPVWNTALHVLDARMRPVPPGVVGDLYLAGRQLARGYLGRPDLTAERFIDDPHRSGDRLYRTGDVARRRHDGAVMFLGRIDHQVKIRGLRIELDEIEAAVTGSGLVRQAGVIATDRDGLGPRILAYVVPGEGYDEERLAAHVAALVPDYMVPAAFVALDALPVTTNGKLDRAALPAPDIAATQGRAAATETEIRVASLFAEILKLKTPPAADGDFFALGGHSLLAVELMRRIREEFGRDPGLGALFANASVERLSAVIEAADERVSGLEPLIRLTEGDGLPVFVIHPAGGISWCYGGLARTLGRPVLALQARALSPDCPAPKSLAAMAEDYGDQILGHAPAGPIHIAGWSVGGILAQAVAASLQRRGARLGVVALLDAYPCDCWRDEPDPGPGAELKALLAIAGHDPDQLVADGLALTRPTVMTFLKESESPLGQLPDEALDGVMRVVATNNRLVRGHHHDRFSGHLTHFRAALDHGTSGLTPASWAPYADGIEIIDVPSLHGYLTGAEATAIIAPELKSRLERAERAETEAQHA</sequence>
<proteinExistence type="predicted"/>
<organism evidence="5 6">
    <name type="scientific">Breoghania corrubedonensis</name>
    <dbReference type="NCBI Taxonomy" id="665038"/>
    <lineage>
        <taxon>Bacteria</taxon>
        <taxon>Pseudomonadati</taxon>
        <taxon>Pseudomonadota</taxon>
        <taxon>Alphaproteobacteria</taxon>
        <taxon>Hyphomicrobiales</taxon>
        <taxon>Stappiaceae</taxon>
        <taxon>Breoghania</taxon>
    </lineage>
</organism>
<dbReference type="GO" id="GO:0005829">
    <property type="term" value="C:cytosol"/>
    <property type="evidence" value="ECO:0007669"/>
    <property type="project" value="TreeGrafter"/>
</dbReference>
<dbReference type="InterPro" id="IPR036736">
    <property type="entry name" value="ACP-like_sf"/>
</dbReference>
<keyword evidence="6" id="KW-1185">Reference proteome</keyword>
<dbReference type="PANTHER" id="PTHR45527:SF1">
    <property type="entry name" value="FATTY ACID SYNTHASE"/>
    <property type="match status" value="1"/>
</dbReference>
<dbReference type="InterPro" id="IPR025110">
    <property type="entry name" value="AMP-bd_C"/>
</dbReference>
<dbReference type="InterPro" id="IPR009081">
    <property type="entry name" value="PP-bd_ACP"/>
</dbReference>
<dbReference type="InterPro" id="IPR020845">
    <property type="entry name" value="AMP-binding_CS"/>
</dbReference>
<dbReference type="RefSeq" id="WP_107990914.1">
    <property type="nucleotide sequence ID" value="NZ_QAYG01000007.1"/>
</dbReference>
<evidence type="ECO:0000313" key="5">
    <source>
        <dbReference type="EMBL" id="PTW59378.1"/>
    </source>
</evidence>
<dbReference type="SMART" id="SM00823">
    <property type="entry name" value="PKS_PP"/>
    <property type="match status" value="1"/>
</dbReference>
<dbReference type="Pfam" id="PF13193">
    <property type="entry name" value="AMP-binding_C"/>
    <property type="match status" value="1"/>
</dbReference>
<keyword evidence="2" id="KW-0596">Phosphopantetheine</keyword>
<evidence type="ECO:0000313" key="6">
    <source>
        <dbReference type="Proteomes" id="UP000244081"/>
    </source>
</evidence>
<dbReference type="PANTHER" id="PTHR45527">
    <property type="entry name" value="NONRIBOSOMAL PEPTIDE SYNTHETASE"/>
    <property type="match status" value="1"/>
</dbReference>
<dbReference type="FunFam" id="3.30.300.30:FF:000010">
    <property type="entry name" value="Enterobactin synthetase component F"/>
    <property type="match status" value="1"/>
</dbReference>
<evidence type="ECO:0000256" key="1">
    <source>
        <dbReference type="ARBA" id="ARBA00001957"/>
    </source>
</evidence>
<dbReference type="InterPro" id="IPR020806">
    <property type="entry name" value="PKS_PP-bd"/>
</dbReference>
<name>A0A2T5V6J3_9HYPH</name>
<dbReference type="PROSITE" id="PS50075">
    <property type="entry name" value="CARRIER"/>
    <property type="match status" value="1"/>
</dbReference>
<dbReference type="InterPro" id="IPR000873">
    <property type="entry name" value="AMP-dep_synth/lig_dom"/>
</dbReference>
<dbReference type="GO" id="GO:0047527">
    <property type="term" value="F:2,3-dihydroxybenzoate-serine ligase activity"/>
    <property type="evidence" value="ECO:0007669"/>
    <property type="project" value="TreeGrafter"/>
</dbReference>
<dbReference type="Gene3D" id="3.40.50.1820">
    <property type="entry name" value="alpha/beta hydrolase"/>
    <property type="match status" value="1"/>
</dbReference>
<dbReference type="FunFam" id="3.40.50.980:FF:000002">
    <property type="entry name" value="Enterobactin synthetase component F"/>
    <property type="match status" value="1"/>
</dbReference>
<feature type="domain" description="Carrier" evidence="4">
    <location>
        <begin position="957"/>
        <end position="1033"/>
    </location>
</feature>